<evidence type="ECO:0000313" key="2">
    <source>
        <dbReference type="EMBL" id="MBF0934668.1"/>
    </source>
</evidence>
<sequence length="169" mass="19815">MKRLSLDLRVSHIFGVRFLSVLVLLLVFMSLVGWGLLSLYEFSPKSWQPVLSVCFYLAWPFISAPLVRWSYDILWLRPVTIRDIGSQIAIKVGHREKCHAWDDLRKVKVSTEGQSRYYASPVMSLNLVLIFKGRTYRLGTDEYVTELTKFQHYCQSKIRNRRKKAKKSK</sequence>
<dbReference type="EMBL" id="JABZFV010000049">
    <property type="protein sequence ID" value="MBF0934668.1"/>
    <property type="molecule type" value="Genomic_DNA"/>
</dbReference>
<name>A0A929QSF4_ABIDE</name>
<evidence type="ECO:0000313" key="3">
    <source>
        <dbReference type="Proteomes" id="UP000757900"/>
    </source>
</evidence>
<reference evidence="2" key="1">
    <citation type="submission" date="2020-04" db="EMBL/GenBank/DDBJ databases">
        <title>Deep metagenomics examines the oral microbiome during advanced dental caries in children, revealing novel taxa and co-occurrences with host molecules.</title>
        <authorList>
            <person name="Baker J.L."/>
            <person name="Morton J.T."/>
            <person name="Dinis M."/>
            <person name="Alvarez R."/>
            <person name="Tran N.C."/>
            <person name="Knight R."/>
            <person name="Edlund A."/>
        </authorList>
    </citation>
    <scope>NUCLEOTIDE SEQUENCE</scope>
    <source>
        <strain evidence="2">JCVI_23_bin.16</strain>
    </source>
</reference>
<dbReference type="Proteomes" id="UP000757900">
    <property type="component" value="Unassembled WGS sequence"/>
</dbReference>
<evidence type="ECO:0000256" key="1">
    <source>
        <dbReference type="SAM" id="Phobius"/>
    </source>
</evidence>
<feature type="transmembrane region" description="Helical" evidence="1">
    <location>
        <begin position="49"/>
        <end position="67"/>
    </location>
</feature>
<keyword evidence="1" id="KW-0812">Transmembrane</keyword>
<gene>
    <name evidence="2" type="ORF">HXK00_03355</name>
</gene>
<dbReference type="AlphaFoldDB" id="A0A929QSF4"/>
<comment type="caution">
    <text evidence="2">The sequence shown here is derived from an EMBL/GenBank/DDBJ whole genome shotgun (WGS) entry which is preliminary data.</text>
</comment>
<proteinExistence type="predicted"/>
<protein>
    <submittedName>
        <fullName evidence="2">Uncharacterized protein</fullName>
    </submittedName>
</protein>
<keyword evidence="1" id="KW-1133">Transmembrane helix</keyword>
<accession>A0A929QSF4</accession>
<feature type="transmembrane region" description="Helical" evidence="1">
    <location>
        <begin position="12"/>
        <end position="37"/>
    </location>
</feature>
<organism evidence="2 3">
    <name type="scientific">Abiotrophia defectiva</name>
    <name type="common">Streptococcus defectivus</name>
    <dbReference type="NCBI Taxonomy" id="46125"/>
    <lineage>
        <taxon>Bacteria</taxon>
        <taxon>Bacillati</taxon>
        <taxon>Bacillota</taxon>
        <taxon>Bacilli</taxon>
        <taxon>Lactobacillales</taxon>
        <taxon>Aerococcaceae</taxon>
        <taxon>Abiotrophia</taxon>
    </lineage>
</organism>
<keyword evidence="1" id="KW-0472">Membrane</keyword>